<proteinExistence type="predicted"/>
<feature type="chain" id="PRO_5047476158" evidence="1">
    <location>
        <begin position="30"/>
        <end position="902"/>
    </location>
</feature>
<dbReference type="RefSeq" id="WP_343988540.1">
    <property type="nucleotide sequence ID" value="NZ_BAAANB010000002.1"/>
</dbReference>
<sequence>MSKRTLATVVAGLAAMPTLLMLAAAPAAAATDGSVQVSNTETVQAYLDATGKVDVARVYEQVAMKGRGTVELANPVETQNLRNLDGFSGFDVKDGAMVGRFDVDGEQRLRSVSDFTRKLPLEVEATYTLDGKPITPDDVLGRSGHLEVRYTVKNVTGLPKVVTFDDGTGHSTSVTQSVVIPMVGSLATTLPDTFTNVASKEAAVAGDGHGGTKLTFTMTLFGPIGTPTATFGYTADIVAGRVPKATVSALPVSPLDSPSFKGGAASYKSGATTGGTLTVGATEIDANLLKLRDGAGTLLAGLIQLRDGAKKLDAGLGAQALPGSRDLASGAGQLKDGTTKLRSGAEAAKDGSSQVAGGADQLADGAGQLDAGARKLSAGATQVDDGAAQVAGGLHQLDDGAPALVDNLALVADGLDKVDAGLTELYDGVGGLPQQAKPLHAGIARLRAGLGAKGQDGTLIDGVDQVRAALQAATDKDSSLDQLVGGVAQVRGGVASVRQGIGSATDAKTLVGGVSAVRSGLDAALAPKGGIDQLDGGVAMAKGADCGPVCQAVLAQVQSGLGDLRTKTGAASDGLGLVLGGLADADSGLSKVSGGLDTVSGGLGLLKGKLGGAAMGLAKVECGLSNTTLVGICDPKVPGLLEGVDLVDGGVTQLVDGVVTTVQNGVGTPTDHAEDETLRGGVNDLQSGVGLIGLGGLDLLDAVDQLTTGADQVHSGTSQVASGAKELGTGATKLAEGSGDLATGAGKLDDGVGQLATGAGQLDGGAGKLKDGAGQLAGGLGDAASGASQISAGLADAAAGAPQLRDGAQQLSDDGTKKLVAAGKATAADYGEKYALIEVGAQRAKAEGMAYGAPKGAEGATAYSFELAGVDGQGSANLGRAAAAAGVFGLAGGSVLLRRRFL</sequence>
<evidence type="ECO:0000256" key="1">
    <source>
        <dbReference type="SAM" id="SignalP"/>
    </source>
</evidence>
<keyword evidence="3" id="KW-1185">Reference proteome</keyword>
<keyword evidence="1" id="KW-0732">Signal</keyword>
<evidence type="ECO:0000313" key="2">
    <source>
        <dbReference type="EMBL" id="GAA2022874.1"/>
    </source>
</evidence>
<reference evidence="3" key="1">
    <citation type="journal article" date="2019" name="Int. J. Syst. Evol. Microbiol.">
        <title>The Global Catalogue of Microorganisms (GCM) 10K type strain sequencing project: providing services to taxonomists for standard genome sequencing and annotation.</title>
        <authorList>
            <consortium name="The Broad Institute Genomics Platform"/>
            <consortium name="The Broad Institute Genome Sequencing Center for Infectious Disease"/>
            <person name="Wu L."/>
            <person name="Ma J."/>
        </authorList>
    </citation>
    <scope>NUCLEOTIDE SEQUENCE [LARGE SCALE GENOMIC DNA]</scope>
    <source>
        <strain evidence="3">JCM 14283</strain>
    </source>
</reference>
<dbReference type="NCBIfam" id="TIGR03057">
    <property type="entry name" value="xxxLxxG_by_4"/>
    <property type="match status" value="9"/>
</dbReference>
<dbReference type="EMBL" id="BAAANB010000002">
    <property type="protein sequence ID" value="GAA2022874.1"/>
    <property type="molecule type" value="Genomic_DNA"/>
</dbReference>
<accession>A0ABP5FG41</accession>
<name>A0ABP5FG41_9MICO</name>
<organism evidence="2 3">
    <name type="scientific">Terrabacter terrae</name>
    <dbReference type="NCBI Taxonomy" id="318434"/>
    <lineage>
        <taxon>Bacteria</taxon>
        <taxon>Bacillati</taxon>
        <taxon>Actinomycetota</taxon>
        <taxon>Actinomycetes</taxon>
        <taxon>Micrococcales</taxon>
        <taxon>Intrasporangiaceae</taxon>
        <taxon>Terrabacter</taxon>
    </lineage>
</organism>
<feature type="signal peptide" evidence="1">
    <location>
        <begin position="1"/>
        <end position="29"/>
    </location>
</feature>
<dbReference type="Gene3D" id="1.10.287.950">
    <property type="entry name" value="Methyl-accepting chemotaxis protein"/>
    <property type="match status" value="1"/>
</dbReference>
<evidence type="ECO:0000313" key="3">
    <source>
        <dbReference type="Proteomes" id="UP001501285"/>
    </source>
</evidence>
<dbReference type="Proteomes" id="UP001501285">
    <property type="component" value="Unassembled WGS sequence"/>
</dbReference>
<comment type="caution">
    <text evidence="2">The sequence shown here is derived from an EMBL/GenBank/DDBJ whole genome shotgun (WGS) entry which is preliminary data.</text>
</comment>
<dbReference type="InterPro" id="IPR023908">
    <property type="entry name" value="xxxLxxG_rpt"/>
</dbReference>
<protein>
    <submittedName>
        <fullName evidence="2">Uncharacterized protein</fullName>
    </submittedName>
</protein>
<gene>
    <name evidence="2" type="ORF">GCM10009740_09950</name>
</gene>